<evidence type="ECO:0000256" key="3">
    <source>
        <dbReference type="ARBA" id="ARBA00023180"/>
    </source>
</evidence>
<keyword evidence="5" id="KW-1185">Reference proteome</keyword>
<dbReference type="InterPro" id="IPR037120">
    <property type="entry name" value="Haem_peroxidase_sf_animal"/>
</dbReference>
<evidence type="ECO:0000256" key="1">
    <source>
        <dbReference type="ARBA" id="ARBA00004613"/>
    </source>
</evidence>
<dbReference type="EMBL" id="NRSG01000161">
    <property type="protein sequence ID" value="MBK1660268.1"/>
    <property type="molecule type" value="Genomic_DNA"/>
</dbReference>
<dbReference type="Pfam" id="PF03098">
    <property type="entry name" value="An_peroxidase"/>
    <property type="match status" value="1"/>
</dbReference>
<name>A0ABS1D0T5_9PROT</name>
<keyword evidence="3" id="KW-0325">Glycoprotein</keyword>
<dbReference type="SUPFAM" id="SSF48113">
    <property type="entry name" value="Heme-dependent peroxidases"/>
    <property type="match status" value="1"/>
</dbReference>
<evidence type="ECO:0000313" key="5">
    <source>
        <dbReference type="Proteomes" id="UP000697995"/>
    </source>
</evidence>
<proteinExistence type="predicted"/>
<reference evidence="4 5" key="1">
    <citation type="journal article" date="2020" name="Microorganisms">
        <title>Osmotic Adaptation and Compatible Solute Biosynthesis of Phototrophic Bacteria as Revealed from Genome Analyses.</title>
        <authorList>
            <person name="Imhoff J.F."/>
            <person name="Rahn T."/>
            <person name="Kunzel S."/>
            <person name="Keller A."/>
            <person name="Neulinger S.C."/>
        </authorList>
    </citation>
    <scope>NUCLEOTIDE SEQUENCE [LARGE SCALE GENOMIC DNA]</scope>
    <source>
        <strain evidence="4 5">DSM 15382</strain>
    </source>
</reference>
<keyword evidence="2" id="KW-0964">Secreted</keyword>
<organism evidence="4 5">
    <name type="scientific">Paracraurococcus ruber</name>
    <dbReference type="NCBI Taxonomy" id="77675"/>
    <lineage>
        <taxon>Bacteria</taxon>
        <taxon>Pseudomonadati</taxon>
        <taxon>Pseudomonadota</taxon>
        <taxon>Alphaproteobacteria</taxon>
        <taxon>Acetobacterales</taxon>
        <taxon>Roseomonadaceae</taxon>
        <taxon>Paracraurococcus</taxon>
    </lineage>
</organism>
<gene>
    <name evidence="4" type="ORF">CKO45_18730</name>
</gene>
<comment type="caution">
    <text evidence="4">The sequence shown here is derived from an EMBL/GenBank/DDBJ whole genome shotgun (WGS) entry which is preliminary data.</text>
</comment>
<evidence type="ECO:0000256" key="2">
    <source>
        <dbReference type="ARBA" id="ARBA00022525"/>
    </source>
</evidence>
<comment type="subcellular location">
    <subcellularLocation>
        <location evidence="1">Secreted</location>
    </subcellularLocation>
</comment>
<dbReference type="Gene3D" id="1.10.640.10">
    <property type="entry name" value="Haem peroxidase domain superfamily, animal type"/>
    <property type="match status" value="1"/>
</dbReference>
<evidence type="ECO:0000313" key="4">
    <source>
        <dbReference type="EMBL" id="MBK1660268.1"/>
    </source>
</evidence>
<dbReference type="PANTHER" id="PTHR11475">
    <property type="entry name" value="OXIDASE/PEROXIDASE"/>
    <property type="match status" value="1"/>
</dbReference>
<dbReference type="Proteomes" id="UP000697995">
    <property type="component" value="Unassembled WGS sequence"/>
</dbReference>
<dbReference type="RefSeq" id="WP_133221728.1">
    <property type="nucleotide sequence ID" value="NZ_NRSG01000161.1"/>
</dbReference>
<sequence>MDERSIDGWGNSATLSTANAAGTAFLRLFPARYADNVSVPMDGPNPRVVSNLVVGEGDANVGNERGLSGMLYAWGQFIDHDLSRTPIDRSQVFNILVPDGDPAFAPGSVISAGRAVTDAATGGMTDLPATAVNAVTGWLDASMVYGSDPETAARLRLPNGHMRMSEGRNLPVEEDRFLAGDVRAMENPSLTALQTLFVREHNWWVDRLADADPYASGDALFGKARGIVAAEIAQVTYGEFLPHLLGPDAIPSYTGYDPTVDPRISLEFAGAAYRWGHSTVSPVTERKDEQGVVQGGEMALHDAFFLSPNTFVQDGGADAFLRHLASDVSQAMDARIVEDLRNLLVDPPVAQDLAAINIQRGRDLGLPTLNEVRTALGLAPYVRFEELTDDTGTAAGLAAAFGSTELLDLWTGGLAEQPRAEAFIGETFARILTDQFTRLRDGDPFWHQAGSLDSALLAEISSTRLSDIILRNTDIHWLQDDAFLFAERRAADAVSEEATAPQLVIGTDEDEVLAGGPADDILVGAGGDDLALYPATFAEVELIRRDRDGWLLTGPAGTDQLIGIERLRLEDVELRLDTFDWPL</sequence>
<accession>A0ABS1D0T5</accession>
<dbReference type="InterPro" id="IPR019791">
    <property type="entry name" value="Haem_peroxidase_animal"/>
</dbReference>
<protein>
    <recommendedName>
        <fullName evidence="6">Peroxidase</fullName>
    </recommendedName>
</protein>
<dbReference type="InterPro" id="IPR010255">
    <property type="entry name" value="Haem_peroxidase_sf"/>
</dbReference>
<dbReference type="PROSITE" id="PS50292">
    <property type="entry name" value="PEROXIDASE_3"/>
    <property type="match status" value="1"/>
</dbReference>
<dbReference type="PRINTS" id="PR00457">
    <property type="entry name" value="ANPEROXIDASE"/>
</dbReference>
<evidence type="ECO:0008006" key="6">
    <source>
        <dbReference type="Google" id="ProtNLM"/>
    </source>
</evidence>
<dbReference type="PANTHER" id="PTHR11475:SF4">
    <property type="entry name" value="CHORION PEROXIDASE"/>
    <property type="match status" value="1"/>
</dbReference>